<proteinExistence type="predicted"/>
<dbReference type="RefSeq" id="WP_167857242.1">
    <property type="nucleotide sequence ID" value="NZ_SIJK02000004.1"/>
</dbReference>
<dbReference type="EMBL" id="SIJK02000004">
    <property type="protein sequence ID" value="MBP1464832.1"/>
    <property type="molecule type" value="Genomic_DNA"/>
</dbReference>
<dbReference type="Proteomes" id="UP001193081">
    <property type="component" value="Unassembled WGS sequence"/>
</dbReference>
<keyword evidence="2" id="KW-1185">Reference proteome</keyword>
<protein>
    <submittedName>
        <fullName evidence="1">Uncharacterized protein</fullName>
    </submittedName>
</protein>
<gene>
    <name evidence="1" type="ORF">EYB53_003825</name>
</gene>
<accession>A0ABS4D5W9</accession>
<comment type="caution">
    <text evidence="1">The sequence shown here is derived from an EMBL/GenBank/DDBJ whole genome shotgun (WGS) entry which is preliminary data.</text>
</comment>
<sequence>MALFFMLVVMAATLALLMFISFTSLQREPVLLPIERSPRHVRRRDM</sequence>
<name>A0ABS4D5W9_9CHLR</name>
<evidence type="ECO:0000313" key="2">
    <source>
        <dbReference type="Proteomes" id="UP001193081"/>
    </source>
</evidence>
<reference evidence="1 2" key="1">
    <citation type="submission" date="2021-03" db="EMBL/GenBank/DDBJ databases">
        <authorList>
            <person name="Grouzdev D.S."/>
        </authorList>
    </citation>
    <scope>NUCLEOTIDE SEQUENCE [LARGE SCALE GENOMIC DNA]</scope>
    <source>
        <strain evidence="1 2">M50-1</strain>
    </source>
</reference>
<evidence type="ECO:0000313" key="1">
    <source>
        <dbReference type="EMBL" id="MBP1464832.1"/>
    </source>
</evidence>
<organism evidence="1 2">
    <name type="scientific">Candidatus Chloroploca mongolica</name>
    <dbReference type="NCBI Taxonomy" id="2528176"/>
    <lineage>
        <taxon>Bacteria</taxon>
        <taxon>Bacillati</taxon>
        <taxon>Chloroflexota</taxon>
        <taxon>Chloroflexia</taxon>
        <taxon>Chloroflexales</taxon>
        <taxon>Chloroflexineae</taxon>
        <taxon>Oscillochloridaceae</taxon>
        <taxon>Candidatus Chloroploca</taxon>
    </lineage>
</organism>